<dbReference type="NCBIfam" id="NF001237">
    <property type="entry name" value="PRK00207.1"/>
    <property type="match status" value="1"/>
</dbReference>
<evidence type="ECO:0000256" key="3">
    <source>
        <dbReference type="ARBA" id="ARBA00022490"/>
    </source>
</evidence>
<evidence type="ECO:0000313" key="5">
    <source>
        <dbReference type="EMBL" id="SVB33945.1"/>
    </source>
</evidence>
<dbReference type="PANTHER" id="PTHR34874">
    <property type="entry name" value="PROTEIN YCHN"/>
    <property type="match status" value="1"/>
</dbReference>
<evidence type="ECO:0000256" key="1">
    <source>
        <dbReference type="ARBA" id="ARBA00004496"/>
    </source>
</evidence>
<evidence type="ECO:0000256" key="4">
    <source>
        <dbReference type="ARBA" id="ARBA00022679"/>
    </source>
</evidence>
<gene>
    <name evidence="5" type="ORF">METZ01_LOCUS186799</name>
</gene>
<organism evidence="5">
    <name type="scientific">marine metagenome</name>
    <dbReference type="NCBI Taxonomy" id="408172"/>
    <lineage>
        <taxon>unclassified sequences</taxon>
        <taxon>metagenomes</taxon>
        <taxon>ecological metagenomes</taxon>
    </lineage>
</organism>
<proteinExistence type="inferred from homology"/>
<dbReference type="InterPro" id="IPR017463">
    <property type="entry name" value="Sulphur_relay_TusD/DsrE"/>
</dbReference>
<comment type="similarity">
    <text evidence="2">Belongs to the DsrE/TusD family.</text>
</comment>
<dbReference type="Gene3D" id="3.40.1260.10">
    <property type="entry name" value="DsrEFH-like"/>
    <property type="match status" value="1"/>
</dbReference>
<dbReference type="Pfam" id="PF02635">
    <property type="entry name" value="DsrE"/>
    <property type="match status" value="1"/>
</dbReference>
<dbReference type="GO" id="GO:0097163">
    <property type="term" value="F:sulfur carrier activity"/>
    <property type="evidence" value="ECO:0007669"/>
    <property type="project" value="TreeGrafter"/>
</dbReference>
<dbReference type="InterPro" id="IPR027396">
    <property type="entry name" value="DsrEFH-like"/>
</dbReference>
<dbReference type="EMBL" id="UINC01037842">
    <property type="protein sequence ID" value="SVB33945.1"/>
    <property type="molecule type" value="Genomic_DNA"/>
</dbReference>
<accession>A0A382D6P7</accession>
<dbReference type="NCBIfam" id="TIGR03012">
    <property type="entry name" value="sulf_tusD_dsrE"/>
    <property type="match status" value="1"/>
</dbReference>
<dbReference type="GO" id="GO:0016783">
    <property type="term" value="F:sulfurtransferase activity"/>
    <property type="evidence" value="ECO:0007669"/>
    <property type="project" value="InterPro"/>
</dbReference>
<protein>
    <submittedName>
        <fullName evidence="5">Uncharacterized protein</fullName>
    </submittedName>
</protein>
<dbReference type="GO" id="GO:1990228">
    <property type="term" value="C:sulfurtransferase complex"/>
    <property type="evidence" value="ECO:0007669"/>
    <property type="project" value="TreeGrafter"/>
</dbReference>
<dbReference type="InterPro" id="IPR003787">
    <property type="entry name" value="Sulphur_relay_DsrE/F-like"/>
</dbReference>
<comment type="subcellular location">
    <subcellularLocation>
        <location evidence="1">Cytoplasm</location>
    </subcellularLocation>
</comment>
<dbReference type="AlphaFoldDB" id="A0A382D6P7"/>
<name>A0A382D6P7_9ZZZZ</name>
<sequence>MIKYVESSVSGATARSRCEKRNFMMNISLLVQGDPLSTNAPSLALHFAREAVSQGHALYRVFFYKDAVHLANRLNSVPSDETDLQSEWQTFAKDSGTELTVCIAAGQRRGIVEDVIADGFSIVGLGQMVEAMAESDRTVTF</sequence>
<evidence type="ECO:0000256" key="2">
    <source>
        <dbReference type="ARBA" id="ARBA00007067"/>
    </source>
</evidence>
<keyword evidence="4" id="KW-0808">Transferase</keyword>
<dbReference type="PANTHER" id="PTHR34874:SF3">
    <property type="entry name" value="SULFURTRANSFERASE TUSD"/>
    <property type="match status" value="1"/>
</dbReference>
<dbReference type="GO" id="GO:0002143">
    <property type="term" value="P:tRNA wobble position uridine thiolation"/>
    <property type="evidence" value="ECO:0007669"/>
    <property type="project" value="TreeGrafter"/>
</dbReference>
<reference evidence="5" key="1">
    <citation type="submission" date="2018-05" db="EMBL/GenBank/DDBJ databases">
        <authorList>
            <person name="Lanie J.A."/>
            <person name="Ng W.-L."/>
            <person name="Kazmierczak K.M."/>
            <person name="Andrzejewski T.M."/>
            <person name="Davidsen T.M."/>
            <person name="Wayne K.J."/>
            <person name="Tettelin H."/>
            <person name="Glass J.I."/>
            <person name="Rusch D."/>
            <person name="Podicherti R."/>
            <person name="Tsui H.-C.T."/>
            <person name="Winkler M.E."/>
        </authorList>
    </citation>
    <scope>NUCLEOTIDE SEQUENCE</scope>
</reference>
<dbReference type="SUPFAM" id="SSF75169">
    <property type="entry name" value="DsrEFH-like"/>
    <property type="match status" value="1"/>
</dbReference>
<keyword evidence="3" id="KW-0963">Cytoplasm</keyword>